<dbReference type="Gene3D" id="1.20.1720.10">
    <property type="entry name" value="Multidrug resistance protein D"/>
    <property type="match status" value="1"/>
</dbReference>
<feature type="transmembrane region" description="Helical" evidence="6">
    <location>
        <begin position="445"/>
        <end position="465"/>
    </location>
</feature>
<dbReference type="PROSITE" id="PS50850">
    <property type="entry name" value="MFS"/>
    <property type="match status" value="1"/>
</dbReference>
<feature type="transmembrane region" description="Helical" evidence="6">
    <location>
        <begin position="206"/>
        <end position="226"/>
    </location>
</feature>
<evidence type="ECO:0000313" key="8">
    <source>
        <dbReference type="EMBL" id="BDZ44911.1"/>
    </source>
</evidence>
<dbReference type="InterPro" id="IPR011701">
    <property type="entry name" value="MFS"/>
</dbReference>
<evidence type="ECO:0000256" key="3">
    <source>
        <dbReference type="ARBA" id="ARBA00022692"/>
    </source>
</evidence>
<keyword evidence="4 6" id="KW-1133">Transmembrane helix</keyword>
<reference evidence="9" key="1">
    <citation type="journal article" date="2019" name="Int. J. Syst. Evol. Microbiol.">
        <title>The Global Catalogue of Microorganisms (GCM) 10K type strain sequencing project: providing services to taxonomists for standard genome sequencing and annotation.</title>
        <authorList>
            <consortium name="The Broad Institute Genomics Platform"/>
            <consortium name="The Broad Institute Genome Sequencing Center for Infectious Disease"/>
            <person name="Wu L."/>
            <person name="Ma J."/>
        </authorList>
    </citation>
    <scope>NUCLEOTIDE SEQUENCE [LARGE SCALE GENOMIC DNA]</scope>
    <source>
        <strain evidence="9">NBRC 108725</strain>
    </source>
</reference>
<dbReference type="PANTHER" id="PTHR23501">
    <property type="entry name" value="MAJOR FACILITATOR SUPERFAMILY"/>
    <property type="match status" value="1"/>
</dbReference>
<feature type="domain" description="Major facilitator superfamily (MFS) profile" evidence="7">
    <location>
        <begin position="22"/>
        <end position="471"/>
    </location>
</feature>
<name>A0ABM8G9N8_9MICO</name>
<dbReference type="SUPFAM" id="SSF103473">
    <property type="entry name" value="MFS general substrate transporter"/>
    <property type="match status" value="1"/>
</dbReference>
<feature type="transmembrane region" description="Helical" evidence="6">
    <location>
        <begin position="336"/>
        <end position="359"/>
    </location>
</feature>
<dbReference type="Pfam" id="PF07690">
    <property type="entry name" value="MFS_1"/>
    <property type="match status" value="1"/>
</dbReference>
<evidence type="ECO:0000259" key="7">
    <source>
        <dbReference type="PROSITE" id="PS50850"/>
    </source>
</evidence>
<evidence type="ECO:0000256" key="5">
    <source>
        <dbReference type="ARBA" id="ARBA00023136"/>
    </source>
</evidence>
<evidence type="ECO:0000256" key="4">
    <source>
        <dbReference type="ARBA" id="ARBA00022989"/>
    </source>
</evidence>
<feature type="transmembrane region" description="Helical" evidence="6">
    <location>
        <begin position="365"/>
        <end position="387"/>
    </location>
</feature>
<feature type="transmembrane region" description="Helical" evidence="6">
    <location>
        <begin position="232"/>
        <end position="255"/>
    </location>
</feature>
<keyword evidence="3 6" id="KW-0812">Transmembrane</keyword>
<dbReference type="RefSeq" id="WP_286278321.1">
    <property type="nucleotide sequence ID" value="NZ_AP027731.1"/>
</dbReference>
<gene>
    <name evidence="8" type="ORF">GCM10025866_08200</name>
</gene>
<dbReference type="Proteomes" id="UP001321498">
    <property type="component" value="Chromosome"/>
</dbReference>
<comment type="subcellular location">
    <subcellularLocation>
        <location evidence="1">Cell inner membrane</location>
        <topology evidence="1">Multi-pass membrane protein</topology>
    </subcellularLocation>
</comment>
<dbReference type="PRINTS" id="PR01035">
    <property type="entry name" value="TCRTETA"/>
</dbReference>
<dbReference type="InterPro" id="IPR020846">
    <property type="entry name" value="MFS_dom"/>
</dbReference>
<keyword evidence="9" id="KW-1185">Reference proteome</keyword>
<feature type="transmembrane region" description="Helical" evidence="6">
    <location>
        <begin position="302"/>
        <end position="324"/>
    </location>
</feature>
<proteinExistence type="predicted"/>
<sequence length="488" mass="50409">MTADTETITRRSVGLRSERGPILLSLMLSTSLVALDATIIATAIPSVVRDLGGFSQFPWLFSIYVLAQAASTPICGRLADILGRKPLMLAGIGLFLLGSILCGLAWSMPALIAFRAVQGLGAGAVQPMSITIAGDIYTLRERAKTQGYLAGVWGVASVVGPALGGLFSDLLSWRWIFFVNIPLCLLAAFLLIRSFKEKAERGSQRIDYPGAALLAAGTALLILGLLEGGQSWAWASAPSIGVFAASVVLLVVFVLVERRTEHPILPLWVFKRRVLLASSVTSLLSGAIVLGLSSYIPTYGQIVLGASAILSGFALAALTLGWPVSASFGGSLYLRWGFRVTALIGSGLILAGTALTLLLGVDSQLWEVAVFCAIIGFGMGWVVAPTLIAAQSSVEWNERGVVTSTNLFARSIGSAVGVAVFGAVVNGASGASGTAPSAESLAPALHLVFLGMTGVAVALIVAVAFMPGHKRDGVSAGSAGDEATAPAA</sequence>
<evidence type="ECO:0000313" key="9">
    <source>
        <dbReference type="Proteomes" id="UP001321498"/>
    </source>
</evidence>
<feature type="transmembrane region" description="Helical" evidence="6">
    <location>
        <begin position="56"/>
        <end position="75"/>
    </location>
</feature>
<feature type="transmembrane region" description="Helical" evidence="6">
    <location>
        <begin position="148"/>
        <end position="167"/>
    </location>
</feature>
<evidence type="ECO:0000256" key="6">
    <source>
        <dbReference type="SAM" id="Phobius"/>
    </source>
</evidence>
<keyword evidence="5 6" id="KW-0472">Membrane</keyword>
<feature type="transmembrane region" description="Helical" evidence="6">
    <location>
        <begin position="112"/>
        <end position="136"/>
    </location>
</feature>
<evidence type="ECO:0000256" key="1">
    <source>
        <dbReference type="ARBA" id="ARBA00004429"/>
    </source>
</evidence>
<protein>
    <submittedName>
        <fullName evidence="8">MFS transporter</fullName>
    </submittedName>
</protein>
<dbReference type="EMBL" id="AP027731">
    <property type="protein sequence ID" value="BDZ44911.1"/>
    <property type="molecule type" value="Genomic_DNA"/>
</dbReference>
<organism evidence="8 9">
    <name type="scientific">Naasia aerilata</name>
    <dbReference type="NCBI Taxonomy" id="1162966"/>
    <lineage>
        <taxon>Bacteria</taxon>
        <taxon>Bacillati</taxon>
        <taxon>Actinomycetota</taxon>
        <taxon>Actinomycetes</taxon>
        <taxon>Micrococcales</taxon>
        <taxon>Microbacteriaceae</taxon>
        <taxon>Naasia</taxon>
    </lineage>
</organism>
<accession>A0ABM8G9N8</accession>
<keyword evidence="2" id="KW-0813">Transport</keyword>
<feature type="transmembrane region" description="Helical" evidence="6">
    <location>
        <begin position="87"/>
        <end position="106"/>
    </location>
</feature>
<feature type="transmembrane region" description="Helical" evidence="6">
    <location>
        <begin position="275"/>
        <end position="296"/>
    </location>
</feature>
<feature type="transmembrane region" description="Helical" evidence="6">
    <location>
        <begin position="173"/>
        <end position="194"/>
    </location>
</feature>
<dbReference type="Gene3D" id="1.20.1250.20">
    <property type="entry name" value="MFS general substrate transporter like domains"/>
    <property type="match status" value="1"/>
</dbReference>
<dbReference type="InterPro" id="IPR001958">
    <property type="entry name" value="Tet-R_TetA/multi-R_MdtG-like"/>
</dbReference>
<dbReference type="PANTHER" id="PTHR23501:SF191">
    <property type="entry name" value="VACUOLAR BASIC AMINO ACID TRANSPORTER 4"/>
    <property type="match status" value="1"/>
</dbReference>
<feature type="transmembrane region" description="Helical" evidence="6">
    <location>
        <begin position="407"/>
        <end position="425"/>
    </location>
</feature>
<dbReference type="InterPro" id="IPR036259">
    <property type="entry name" value="MFS_trans_sf"/>
</dbReference>
<evidence type="ECO:0000256" key="2">
    <source>
        <dbReference type="ARBA" id="ARBA00022448"/>
    </source>
</evidence>
<feature type="transmembrane region" description="Helical" evidence="6">
    <location>
        <begin position="21"/>
        <end position="44"/>
    </location>
</feature>
<dbReference type="CDD" id="cd17502">
    <property type="entry name" value="MFS_Azr1_MDR_like"/>
    <property type="match status" value="1"/>
</dbReference>